<proteinExistence type="predicted"/>
<name>A0A0B0EKP1_9BACT</name>
<protein>
    <submittedName>
        <fullName evidence="1">Uncharacterized protein</fullName>
    </submittedName>
</protein>
<sequence>MNDFDLEALNKITGKVFRFKRIAEIESKKKDKDEFKVSKNKQVKGWAYSV</sequence>
<evidence type="ECO:0000313" key="1">
    <source>
        <dbReference type="EMBL" id="KHE93627.1"/>
    </source>
</evidence>
<comment type="caution">
    <text evidence="1">The sequence shown here is derived from an EMBL/GenBank/DDBJ whole genome shotgun (WGS) entry which is preliminary data.</text>
</comment>
<dbReference type="EMBL" id="JRYO01000046">
    <property type="protein sequence ID" value="KHE93627.1"/>
    <property type="molecule type" value="Genomic_DNA"/>
</dbReference>
<dbReference type="Proteomes" id="UP000030652">
    <property type="component" value="Unassembled WGS sequence"/>
</dbReference>
<accession>A0A0B0EKP1</accession>
<evidence type="ECO:0000313" key="2">
    <source>
        <dbReference type="Proteomes" id="UP000030652"/>
    </source>
</evidence>
<reference evidence="1 2" key="1">
    <citation type="submission" date="2014-10" db="EMBL/GenBank/DDBJ databases">
        <title>Draft genome of anammox bacterium scalindua brodae, obtained using differential coverage binning of sequence data from two enrichment reactors.</title>
        <authorList>
            <person name="Speth D.R."/>
            <person name="Russ L."/>
            <person name="Kartal B."/>
            <person name="Op den Camp H.J."/>
            <person name="Dutilh B.E."/>
            <person name="Jetten M.S."/>
        </authorList>
    </citation>
    <scope>NUCLEOTIDE SEQUENCE [LARGE SCALE GENOMIC DNA]</scope>
    <source>
        <strain evidence="1">RU1</strain>
    </source>
</reference>
<dbReference type="AlphaFoldDB" id="A0A0B0EKP1"/>
<organism evidence="1 2">
    <name type="scientific">Candidatus Scalindua brodae</name>
    <dbReference type="NCBI Taxonomy" id="237368"/>
    <lineage>
        <taxon>Bacteria</taxon>
        <taxon>Pseudomonadati</taxon>
        <taxon>Planctomycetota</taxon>
        <taxon>Candidatus Brocadiia</taxon>
        <taxon>Candidatus Brocadiales</taxon>
        <taxon>Candidatus Scalinduaceae</taxon>
        <taxon>Candidatus Scalindua</taxon>
    </lineage>
</organism>
<gene>
    <name evidence="1" type="ORF">SCABRO_00672</name>
</gene>